<dbReference type="Pfam" id="PF14559">
    <property type="entry name" value="TPR_19"/>
    <property type="match status" value="1"/>
</dbReference>
<dbReference type="InterPro" id="IPR011990">
    <property type="entry name" value="TPR-like_helical_dom_sf"/>
</dbReference>
<comment type="caution">
    <text evidence="2">The sequence shown here is derived from an EMBL/GenBank/DDBJ whole genome shotgun (WGS) entry which is preliminary data.</text>
</comment>
<dbReference type="SUPFAM" id="SSF48452">
    <property type="entry name" value="TPR-like"/>
    <property type="match status" value="1"/>
</dbReference>
<dbReference type="EMBL" id="FOFP01000007">
    <property type="protein sequence ID" value="SEQ59326.1"/>
    <property type="molecule type" value="Genomic_DNA"/>
</dbReference>
<keyword evidence="1" id="KW-0732">Signal</keyword>
<gene>
    <name evidence="2" type="ORF">SAMN05216600_107170</name>
</gene>
<evidence type="ECO:0000256" key="1">
    <source>
        <dbReference type="SAM" id="SignalP"/>
    </source>
</evidence>
<feature type="signal peptide" evidence="1">
    <location>
        <begin position="1"/>
        <end position="21"/>
    </location>
</feature>
<protein>
    <submittedName>
        <fullName evidence="2">Tetratricopeptide repeat-containing protein</fullName>
    </submittedName>
</protein>
<proteinExistence type="predicted"/>
<dbReference type="Gene3D" id="1.25.40.10">
    <property type="entry name" value="Tetratricopeptide repeat domain"/>
    <property type="match status" value="1"/>
</dbReference>
<feature type="chain" id="PRO_5046287832" evidence="1">
    <location>
        <begin position="22"/>
        <end position="216"/>
    </location>
</feature>
<name>A0ABY1BDD8_9PSED</name>
<reference evidence="2 3" key="1">
    <citation type="submission" date="2016-10" db="EMBL/GenBank/DDBJ databases">
        <authorList>
            <person name="Varghese N."/>
            <person name="Submissions S."/>
        </authorList>
    </citation>
    <scope>NUCLEOTIDE SEQUENCE [LARGE SCALE GENOMIC DNA]</scope>
    <source>
        <strain evidence="2 3">CIP 109853</strain>
    </source>
</reference>
<dbReference type="Proteomes" id="UP000198512">
    <property type="component" value="Unassembled WGS sequence"/>
</dbReference>
<evidence type="ECO:0000313" key="3">
    <source>
        <dbReference type="Proteomes" id="UP000198512"/>
    </source>
</evidence>
<dbReference type="RefSeq" id="WP_069520119.1">
    <property type="nucleotide sequence ID" value="NZ_FOFP01000007.1"/>
</dbReference>
<keyword evidence="3" id="KW-1185">Reference proteome</keyword>
<sequence>MNLLRPALCLLLALSSLPAFALSDGGQEKLHALQQRWAEINYQTPAEAREKAFASLSEQADAAVKAEPKAAELLIWRGIILSTYAGAKGGLGALGLVKEAKASLEQALALDAKALEGSAYTSLGSLYYQVPGWPVGFGDNDKAAAMLKQALAINPKGIDPNYFQADFLYRNGRYDEASTALNKALEAAPRPGREVADAGRRSDIATLQQKIAAEQD</sequence>
<organism evidence="2 3">
    <name type="scientific">Pseudomonas cuatrocienegasensis</name>
    <dbReference type="NCBI Taxonomy" id="543360"/>
    <lineage>
        <taxon>Bacteria</taxon>
        <taxon>Pseudomonadati</taxon>
        <taxon>Pseudomonadota</taxon>
        <taxon>Gammaproteobacteria</taxon>
        <taxon>Pseudomonadales</taxon>
        <taxon>Pseudomonadaceae</taxon>
        <taxon>Pseudomonas</taxon>
    </lineage>
</organism>
<accession>A0ABY1BDD8</accession>
<evidence type="ECO:0000313" key="2">
    <source>
        <dbReference type="EMBL" id="SEQ59326.1"/>
    </source>
</evidence>